<dbReference type="GO" id="GO:0003677">
    <property type="term" value="F:DNA binding"/>
    <property type="evidence" value="ECO:0007669"/>
    <property type="project" value="TreeGrafter"/>
</dbReference>
<accession>A0A8S5MLD5</accession>
<keyword evidence="4 5" id="KW-0949">S-adenosyl-L-methionine</keyword>
<reference evidence="6" key="1">
    <citation type="journal article" date="2021" name="Proc. Natl. Acad. Sci. U.S.A.">
        <title>A Catalog of Tens of Thousands of Viruses from Human Metagenomes Reveals Hidden Associations with Chronic Diseases.</title>
        <authorList>
            <person name="Tisza M.J."/>
            <person name="Buck C.B."/>
        </authorList>
    </citation>
    <scope>NUCLEOTIDE SEQUENCE</scope>
    <source>
        <strain evidence="6">Ct1Jx6</strain>
    </source>
</reference>
<evidence type="ECO:0000256" key="2">
    <source>
        <dbReference type="ARBA" id="ARBA00022603"/>
    </source>
</evidence>
<dbReference type="InterPro" id="IPR029063">
    <property type="entry name" value="SAM-dependent_MTases_sf"/>
</dbReference>
<protein>
    <recommendedName>
        <fullName evidence="1">DNA (cytosine-5-)-methyltransferase</fullName>
        <ecNumber evidence="1">2.1.1.37</ecNumber>
    </recommendedName>
</protein>
<evidence type="ECO:0000256" key="3">
    <source>
        <dbReference type="ARBA" id="ARBA00022679"/>
    </source>
</evidence>
<evidence type="ECO:0000256" key="4">
    <source>
        <dbReference type="ARBA" id="ARBA00022691"/>
    </source>
</evidence>
<dbReference type="InterPro" id="IPR001525">
    <property type="entry name" value="C5_MeTfrase"/>
</dbReference>
<dbReference type="EMBL" id="BK014927">
    <property type="protein sequence ID" value="DAD83040.1"/>
    <property type="molecule type" value="Genomic_DNA"/>
</dbReference>
<dbReference type="Pfam" id="PF00145">
    <property type="entry name" value="DNA_methylase"/>
    <property type="match status" value="2"/>
</dbReference>
<evidence type="ECO:0000313" key="6">
    <source>
        <dbReference type="EMBL" id="DAD83040.1"/>
    </source>
</evidence>
<dbReference type="GO" id="GO:0032259">
    <property type="term" value="P:methylation"/>
    <property type="evidence" value="ECO:0007669"/>
    <property type="project" value="UniProtKB-KW"/>
</dbReference>
<name>A0A8S5MLD5_9CAUD</name>
<keyword evidence="3 5" id="KW-0808">Transferase</keyword>
<dbReference type="PROSITE" id="PS51679">
    <property type="entry name" value="SAM_MT_C5"/>
    <property type="match status" value="1"/>
</dbReference>
<keyword evidence="2 5" id="KW-0489">Methyltransferase</keyword>
<sequence>MKHLIVDNFASGGGASTGIEMAIGRSVDIAINHDPDAIAMHKANHPHTKHYCEDVWQVDPVEACDGNPVALAWFSPDCKHFSRAKGGKPVDKNIRGLAWVAIKWAALVRPQVIMLENVPEIQTWGPLGEDGKTIKERAGETFDGFISALTLGISIVHPAYQEMCDALSIEPTSEMARKLQNGLGYEVQYRTLKSCDYGAPTTRTRFYMIARCDGRPIVWPEPTHAPKDSDDVKQGRKLPYRTAAECIDWSIPGTSIFHREKPLCENTMKRIARGFEKFVLESDEPYFVDDKFIPFLIQYHSEQSENEVRGQRIDKPINTLDTSNRYAVIAPYITTLRNHMIGQYVDEPLTTISCSGAHHEVVCAYLIKYFSTISAQNVDRPLDTLTTKDRFALVTVHGEQYQLQDIYMRFLTPREMCNAMGFPEDYIIDFDISGKPYSRQKKVGRIGNAVTPPVPAALVRANLPEEALKESNNNA</sequence>
<dbReference type="SUPFAM" id="SSF53335">
    <property type="entry name" value="S-adenosyl-L-methionine-dependent methyltransferases"/>
    <property type="match status" value="1"/>
</dbReference>
<dbReference type="InterPro" id="IPR050390">
    <property type="entry name" value="C5-Methyltransferase"/>
</dbReference>
<dbReference type="EC" id="2.1.1.37" evidence="1"/>
<evidence type="ECO:0000256" key="1">
    <source>
        <dbReference type="ARBA" id="ARBA00011975"/>
    </source>
</evidence>
<proteinExistence type="inferred from homology"/>
<evidence type="ECO:0000256" key="5">
    <source>
        <dbReference type="PROSITE-ProRule" id="PRU01016"/>
    </source>
</evidence>
<feature type="active site" evidence="5">
    <location>
        <position position="78"/>
    </location>
</feature>
<organism evidence="6">
    <name type="scientific">Caudovirales sp. ct1Jx6</name>
    <dbReference type="NCBI Taxonomy" id="2826765"/>
    <lineage>
        <taxon>Viruses</taxon>
        <taxon>Duplodnaviria</taxon>
        <taxon>Heunggongvirae</taxon>
        <taxon>Uroviricota</taxon>
        <taxon>Caudoviricetes</taxon>
    </lineage>
</organism>
<dbReference type="GO" id="GO:0003886">
    <property type="term" value="F:DNA (cytosine-5-)-methyltransferase activity"/>
    <property type="evidence" value="ECO:0007669"/>
    <property type="project" value="UniProtKB-EC"/>
</dbReference>
<dbReference type="GO" id="GO:0044027">
    <property type="term" value="P:negative regulation of gene expression via chromosomal CpG island methylation"/>
    <property type="evidence" value="ECO:0007669"/>
    <property type="project" value="TreeGrafter"/>
</dbReference>
<dbReference type="Gene3D" id="3.40.50.150">
    <property type="entry name" value="Vaccinia Virus protein VP39"/>
    <property type="match status" value="1"/>
</dbReference>
<dbReference type="PANTHER" id="PTHR10629">
    <property type="entry name" value="CYTOSINE-SPECIFIC METHYLTRANSFERASE"/>
    <property type="match status" value="1"/>
</dbReference>
<comment type="similarity">
    <text evidence="5">Belongs to the class I-like SAM-binding methyltransferase superfamily. C5-methyltransferase family.</text>
</comment>
<dbReference type="Gene3D" id="3.90.120.10">
    <property type="entry name" value="DNA Methylase, subunit A, domain 2"/>
    <property type="match status" value="1"/>
</dbReference>
<dbReference type="PANTHER" id="PTHR10629:SF52">
    <property type="entry name" value="DNA (CYTOSINE-5)-METHYLTRANSFERASE 1"/>
    <property type="match status" value="1"/>
</dbReference>